<sequence length="99" mass="10985">MRTIILVAFFFCMCVAVSQQCSSSADCASDECCSKGILSNPACKKLRKKGEFCLDNIEELNDEGIYRFSCPCAPGLKCMSSRKRNETHVEIIIDTCAEQ</sequence>
<accession>A0A087TWT9</accession>
<dbReference type="OMA" id="KNEDCGA"/>
<comment type="subcellular location">
    <subcellularLocation>
        <location evidence="1">Secreted</location>
    </subcellularLocation>
</comment>
<keyword evidence="5" id="KW-1185">Reference proteome</keyword>
<dbReference type="GO" id="GO:0005576">
    <property type="term" value="C:extracellular region"/>
    <property type="evidence" value="ECO:0007669"/>
    <property type="project" value="UniProtKB-SubCell"/>
</dbReference>
<feature type="signal peptide" evidence="3">
    <location>
        <begin position="1"/>
        <end position="18"/>
    </location>
</feature>
<reference evidence="4 5" key="1">
    <citation type="submission" date="2013-11" db="EMBL/GenBank/DDBJ databases">
        <title>Genome sequencing of Stegodyphus mimosarum.</title>
        <authorList>
            <person name="Bechsgaard J."/>
        </authorList>
    </citation>
    <scope>NUCLEOTIDE SEQUENCE [LARGE SCALE GENOMIC DNA]</scope>
</reference>
<dbReference type="EMBL" id="KK117113">
    <property type="protein sequence ID" value="KFM69578.1"/>
    <property type="molecule type" value="Genomic_DNA"/>
</dbReference>
<evidence type="ECO:0000313" key="4">
    <source>
        <dbReference type="EMBL" id="KFM69578.1"/>
    </source>
</evidence>
<protein>
    <recommendedName>
        <fullName evidence="6">Prokineticin domain-containing protein</fullName>
    </recommendedName>
</protein>
<evidence type="ECO:0000313" key="5">
    <source>
        <dbReference type="Proteomes" id="UP000054359"/>
    </source>
</evidence>
<keyword evidence="2" id="KW-0964">Secreted</keyword>
<evidence type="ECO:0000256" key="2">
    <source>
        <dbReference type="ARBA" id="ARBA00022525"/>
    </source>
</evidence>
<dbReference type="OrthoDB" id="6409675at2759"/>
<evidence type="ECO:0000256" key="3">
    <source>
        <dbReference type="SAM" id="SignalP"/>
    </source>
</evidence>
<dbReference type="Gene3D" id="2.10.80.10">
    <property type="entry name" value="Lipase, subunit A"/>
    <property type="match status" value="1"/>
</dbReference>
<feature type="non-terminal residue" evidence="4">
    <location>
        <position position="99"/>
    </location>
</feature>
<proteinExistence type="predicted"/>
<feature type="chain" id="PRO_5001830038" description="Prokineticin domain-containing protein" evidence="3">
    <location>
        <begin position="19"/>
        <end position="99"/>
    </location>
</feature>
<evidence type="ECO:0000256" key="1">
    <source>
        <dbReference type="ARBA" id="ARBA00004613"/>
    </source>
</evidence>
<name>A0A087TWT9_STEMI</name>
<dbReference type="Pfam" id="PF17556">
    <property type="entry name" value="MIT_LIKE_ACTX"/>
    <property type="match status" value="1"/>
</dbReference>
<organism evidence="4 5">
    <name type="scientific">Stegodyphus mimosarum</name>
    <name type="common">African social velvet spider</name>
    <dbReference type="NCBI Taxonomy" id="407821"/>
    <lineage>
        <taxon>Eukaryota</taxon>
        <taxon>Metazoa</taxon>
        <taxon>Ecdysozoa</taxon>
        <taxon>Arthropoda</taxon>
        <taxon>Chelicerata</taxon>
        <taxon>Arachnida</taxon>
        <taxon>Araneae</taxon>
        <taxon>Araneomorphae</taxon>
        <taxon>Entelegynae</taxon>
        <taxon>Eresoidea</taxon>
        <taxon>Eresidae</taxon>
        <taxon>Stegodyphus</taxon>
    </lineage>
</organism>
<dbReference type="Proteomes" id="UP000054359">
    <property type="component" value="Unassembled WGS sequence"/>
</dbReference>
<dbReference type="AlphaFoldDB" id="A0A087TWT9"/>
<evidence type="ECO:0008006" key="6">
    <source>
        <dbReference type="Google" id="ProtNLM"/>
    </source>
</evidence>
<keyword evidence="3" id="KW-0732">Signal</keyword>
<dbReference type="InterPro" id="IPR020202">
    <property type="entry name" value="Atracotoxin"/>
</dbReference>
<gene>
    <name evidence="4" type="ORF">X975_08254</name>
</gene>